<accession>A0A410WXI0</accession>
<keyword evidence="9" id="KW-1185">Reference proteome</keyword>
<dbReference type="OrthoDB" id="26941at2"/>
<sequence length="177" mass="19231">MNWLRNNVYASGVLLLLRLYIGWKWASAGWGKITGGFDASGFMKGAIAKPVTDKATNELLYPTYHAFLESVALPGVKAFNFLVPWGEFLVGLGLILGGLTAVAATFGLLMNFMYMFAGTVSSNPWMILLGFFVAAAGANAGRFGLDYYLLPYLASKAGRKRKAVVFDKDNKPAFEHG</sequence>
<reference evidence="6 9" key="2">
    <citation type="submission" date="2022-05" db="EMBL/GenBank/DDBJ databases">
        <title>Genome Sequencing of Bee-Associated Microbes.</title>
        <authorList>
            <person name="Dunlap C."/>
        </authorList>
    </citation>
    <scope>NUCLEOTIDE SEQUENCE [LARGE SCALE GENOMIC DNA]</scope>
    <source>
        <strain evidence="6 9">NRRL B-23120</strain>
    </source>
</reference>
<comment type="subcellular location">
    <subcellularLocation>
        <location evidence="1">Membrane</location>
        <topology evidence="1">Multi-pass membrane protein</topology>
    </subcellularLocation>
</comment>
<dbReference type="Proteomes" id="UP001527202">
    <property type="component" value="Unassembled WGS sequence"/>
</dbReference>
<evidence type="ECO:0000313" key="9">
    <source>
        <dbReference type="Proteomes" id="UP001527202"/>
    </source>
</evidence>
<dbReference type="KEGG" id="pchi:PC41400_16200"/>
<keyword evidence="3 5" id="KW-1133">Transmembrane helix</keyword>
<keyword evidence="2 5" id="KW-0812">Transmembrane</keyword>
<dbReference type="Pfam" id="PF07681">
    <property type="entry name" value="DoxX"/>
    <property type="match status" value="1"/>
</dbReference>
<proteinExistence type="predicted"/>
<organism evidence="7 8">
    <name type="scientific">Paenibacillus chitinolyticus</name>
    <dbReference type="NCBI Taxonomy" id="79263"/>
    <lineage>
        <taxon>Bacteria</taxon>
        <taxon>Bacillati</taxon>
        <taxon>Bacillota</taxon>
        <taxon>Bacilli</taxon>
        <taxon>Bacillales</taxon>
        <taxon>Paenibacillaceae</taxon>
        <taxon>Paenibacillus</taxon>
    </lineage>
</organism>
<dbReference type="AlphaFoldDB" id="A0A410WXI0"/>
<evidence type="ECO:0000313" key="8">
    <source>
        <dbReference type="Proteomes" id="UP000288943"/>
    </source>
</evidence>
<feature type="transmembrane region" description="Helical" evidence="5">
    <location>
        <begin position="7"/>
        <end position="26"/>
    </location>
</feature>
<dbReference type="InterPro" id="IPR032808">
    <property type="entry name" value="DoxX"/>
</dbReference>
<dbReference type="PANTHER" id="PTHR39157:SF1">
    <property type="entry name" value="DOXX FAMILY PROTEIN"/>
    <property type="match status" value="1"/>
</dbReference>
<evidence type="ECO:0000256" key="5">
    <source>
        <dbReference type="SAM" id="Phobius"/>
    </source>
</evidence>
<dbReference type="PANTHER" id="PTHR39157">
    <property type="entry name" value="INTEGRAL MEMBRANE PROTEIN-RELATED"/>
    <property type="match status" value="1"/>
</dbReference>
<dbReference type="RefSeq" id="WP_042225923.1">
    <property type="nucleotide sequence ID" value="NZ_CP026520.1"/>
</dbReference>
<reference evidence="7 8" key="1">
    <citation type="submission" date="2018-01" db="EMBL/GenBank/DDBJ databases">
        <title>The whole genome sequencing and assembly of Paenibacillus chitinolyticus KCCM 41400 strain.</title>
        <authorList>
            <person name="Kim J.-Y."/>
            <person name="Park M.-K."/>
            <person name="Lee Y.-J."/>
            <person name="Yi H."/>
            <person name="Bahn Y.-S."/>
            <person name="Kim J.F."/>
            <person name="Lee D.-W."/>
        </authorList>
    </citation>
    <scope>NUCLEOTIDE SEQUENCE [LARGE SCALE GENOMIC DNA]</scope>
    <source>
        <strain evidence="7 8">KCCM 41400</strain>
    </source>
</reference>
<feature type="transmembrane region" description="Helical" evidence="5">
    <location>
        <begin position="88"/>
        <end position="113"/>
    </location>
</feature>
<evidence type="ECO:0000256" key="3">
    <source>
        <dbReference type="ARBA" id="ARBA00022989"/>
    </source>
</evidence>
<dbReference type="EMBL" id="JAMDMJ010000029">
    <property type="protein sequence ID" value="MCY9598240.1"/>
    <property type="molecule type" value="Genomic_DNA"/>
</dbReference>
<feature type="transmembrane region" description="Helical" evidence="5">
    <location>
        <begin position="125"/>
        <end position="145"/>
    </location>
</feature>
<name>A0A410WXI0_9BACL</name>
<dbReference type="GO" id="GO:0016020">
    <property type="term" value="C:membrane"/>
    <property type="evidence" value="ECO:0007669"/>
    <property type="project" value="UniProtKB-SubCell"/>
</dbReference>
<evidence type="ECO:0000256" key="4">
    <source>
        <dbReference type="ARBA" id="ARBA00023136"/>
    </source>
</evidence>
<evidence type="ECO:0000256" key="2">
    <source>
        <dbReference type="ARBA" id="ARBA00022692"/>
    </source>
</evidence>
<protein>
    <submittedName>
        <fullName evidence="7">DoxX family protein</fullName>
    </submittedName>
</protein>
<dbReference type="GeneID" id="95376351"/>
<gene>
    <name evidence="6" type="ORF">M5X16_21050</name>
    <name evidence="7" type="ORF">PC41400_16200</name>
</gene>
<dbReference type="EMBL" id="CP026520">
    <property type="protein sequence ID" value="QAV19135.1"/>
    <property type="molecule type" value="Genomic_DNA"/>
</dbReference>
<evidence type="ECO:0000313" key="6">
    <source>
        <dbReference type="EMBL" id="MCY9598240.1"/>
    </source>
</evidence>
<evidence type="ECO:0000256" key="1">
    <source>
        <dbReference type="ARBA" id="ARBA00004141"/>
    </source>
</evidence>
<dbReference type="Proteomes" id="UP000288943">
    <property type="component" value="Chromosome"/>
</dbReference>
<evidence type="ECO:0000313" key="7">
    <source>
        <dbReference type="EMBL" id="QAV19135.1"/>
    </source>
</evidence>
<keyword evidence="4 5" id="KW-0472">Membrane</keyword>